<proteinExistence type="predicted"/>
<sequence length="48" mass="5723">MQGKSEHFNYIAIAVICIQYYYQKLPVYGLMTDIFEDLSRKCINLFKL</sequence>
<organism evidence="1 2">
    <name type="scientific">Shewanella piezotolerans (strain WP3 / JCM 13877)</name>
    <dbReference type="NCBI Taxonomy" id="225849"/>
    <lineage>
        <taxon>Bacteria</taxon>
        <taxon>Pseudomonadati</taxon>
        <taxon>Pseudomonadota</taxon>
        <taxon>Gammaproteobacteria</taxon>
        <taxon>Alteromonadales</taxon>
        <taxon>Shewanellaceae</taxon>
        <taxon>Shewanella</taxon>
    </lineage>
</organism>
<keyword evidence="2" id="KW-1185">Reference proteome</keyword>
<evidence type="ECO:0000313" key="2">
    <source>
        <dbReference type="Proteomes" id="UP000000753"/>
    </source>
</evidence>
<dbReference type="Proteomes" id="UP000000753">
    <property type="component" value="Chromosome"/>
</dbReference>
<dbReference type="AlphaFoldDB" id="B8CJK0"/>
<evidence type="ECO:0000313" key="1">
    <source>
        <dbReference type="EMBL" id="ACJ28097.1"/>
    </source>
</evidence>
<gene>
    <name evidence="1" type="ordered locus">swp_1308</name>
</gene>
<name>B8CJK0_SHEPW</name>
<reference evidence="1 2" key="1">
    <citation type="journal article" date="2008" name="PLoS ONE">
        <title>Environmental adaptation: genomic analysis of the piezotolerant and psychrotolerant deep-sea iron reducing bacterium Shewanella piezotolerans WP3.</title>
        <authorList>
            <person name="Wang F."/>
            <person name="Wang J."/>
            <person name="Jian H."/>
            <person name="Zhang B."/>
            <person name="Li S."/>
            <person name="Wang F."/>
            <person name="Zeng X."/>
            <person name="Gao L."/>
            <person name="Bartlett D.H."/>
            <person name="Yu J."/>
            <person name="Hu S."/>
            <person name="Xiao X."/>
        </authorList>
    </citation>
    <scope>NUCLEOTIDE SEQUENCE [LARGE SCALE GENOMIC DNA]</scope>
    <source>
        <strain evidence="2">WP3 / JCM 13877</strain>
    </source>
</reference>
<dbReference type="HOGENOM" id="CLU_3157745_0_0_6"/>
<protein>
    <submittedName>
        <fullName evidence="1">Uncharacterized protein</fullName>
    </submittedName>
</protein>
<dbReference type="KEGG" id="swp:swp_1308"/>
<dbReference type="EMBL" id="CP000472">
    <property type="protein sequence ID" value="ACJ28097.1"/>
    <property type="molecule type" value="Genomic_DNA"/>
</dbReference>
<accession>B8CJK0</accession>